<evidence type="ECO:0000313" key="6">
    <source>
        <dbReference type="EMBL" id="BDG59839.1"/>
    </source>
</evidence>
<dbReference type="InterPro" id="IPR036291">
    <property type="entry name" value="NAD(P)-bd_dom_sf"/>
</dbReference>
<dbReference type="Pfam" id="PF00107">
    <property type="entry name" value="ADH_zinc_N"/>
    <property type="match status" value="1"/>
</dbReference>
<dbReference type="PANTHER" id="PTHR43401:SF2">
    <property type="entry name" value="L-THREONINE 3-DEHYDROGENASE"/>
    <property type="match status" value="1"/>
</dbReference>
<dbReference type="GO" id="GO:0016491">
    <property type="term" value="F:oxidoreductase activity"/>
    <property type="evidence" value="ECO:0007669"/>
    <property type="project" value="UniProtKB-KW"/>
</dbReference>
<feature type="domain" description="Enoyl reductase (ER)" evidence="5">
    <location>
        <begin position="10"/>
        <end position="351"/>
    </location>
</feature>
<reference evidence="6" key="1">
    <citation type="submission" date="2022-03" db="EMBL/GenBank/DDBJ databases">
        <title>Complete genome sequence of Caldinitratiruptor microaerophilus.</title>
        <authorList>
            <person name="Mukaiyama R."/>
            <person name="Nishiyama T."/>
            <person name="Ueda K."/>
        </authorList>
    </citation>
    <scope>NUCLEOTIDE SEQUENCE</scope>
    <source>
        <strain evidence="6">JCM 16183</strain>
    </source>
</reference>
<evidence type="ECO:0000259" key="5">
    <source>
        <dbReference type="SMART" id="SM00829"/>
    </source>
</evidence>
<name>A0AA35G919_9FIRM</name>
<evidence type="ECO:0000256" key="2">
    <source>
        <dbReference type="ARBA" id="ARBA00022833"/>
    </source>
</evidence>
<proteinExistence type="inferred from homology"/>
<evidence type="ECO:0000256" key="1">
    <source>
        <dbReference type="ARBA" id="ARBA00022723"/>
    </source>
</evidence>
<dbReference type="Proteomes" id="UP001163687">
    <property type="component" value="Chromosome"/>
</dbReference>
<dbReference type="InterPro" id="IPR020843">
    <property type="entry name" value="ER"/>
</dbReference>
<protein>
    <submittedName>
        <fullName evidence="6">L-idonate 5-dehydrogenase</fullName>
    </submittedName>
</protein>
<gene>
    <name evidence="6" type="primary">idnD</name>
    <name evidence="6" type="ORF">caldi_09290</name>
</gene>
<dbReference type="SUPFAM" id="SSF50129">
    <property type="entry name" value="GroES-like"/>
    <property type="match status" value="1"/>
</dbReference>
<dbReference type="InterPro" id="IPR013149">
    <property type="entry name" value="ADH-like_C"/>
</dbReference>
<organism evidence="6 7">
    <name type="scientific">Caldinitratiruptor microaerophilus</name>
    <dbReference type="NCBI Taxonomy" id="671077"/>
    <lineage>
        <taxon>Bacteria</taxon>
        <taxon>Bacillati</taxon>
        <taxon>Bacillota</taxon>
        <taxon>Clostridia</taxon>
        <taxon>Eubacteriales</taxon>
        <taxon>Symbiobacteriaceae</taxon>
        <taxon>Caldinitratiruptor</taxon>
    </lineage>
</organism>
<keyword evidence="7" id="KW-1185">Reference proteome</keyword>
<dbReference type="EMBL" id="AP025628">
    <property type="protein sequence ID" value="BDG59839.1"/>
    <property type="molecule type" value="Genomic_DNA"/>
</dbReference>
<keyword evidence="2 4" id="KW-0862">Zinc</keyword>
<dbReference type="Pfam" id="PF08240">
    <property type="entry name" value="ADH_N"/>
    <property type="match status" value="1"/>
</dbReference>
<dbReference type="InterPro" id="IPR002328">
    <property type="entry name" value="ADH_Zn_CS"/>
</dbReference>
<keyword evidence="3" id="KW-0560">Oxidoreductase</keyword>
<dbReference type="Gene3D" id="3.90.180.10">
    <property type="entry name" value="Medium-chain alcohol dehydrogenases, catalytic domain"/>
    <property type="match status" value="1"/>
</dbReference>
<dbReference type="SMART" id="SM00829">
    <property type="entry name" value="PKS_ER"/>
    <property type="match status" value="1"/>
</dbReference>
<comment type="similarity">
    <text evidence="4">Belongs to the zinc-containing alcohol dehydrogenase family.</text>
</comment>
<dbReference type="InterPro" id="IPR013154">
    <property type="entry name" value="ADH-like_N"/>
</dbReference>
<evidence type="ECO:0000256" key="3">
    <source>
        <dbReference type="ARBA" id="ARBA00023002"/>
    </source>
</evidence>
<dbReference type="KEGG" id="cmic:caldi_09290"/>
<evidence type="ECO:0000313" key="7">
    <source>
        <dbReference type="Proteomes" id="UP001163687"/>
    </source>
</evidence>
<dbReference type="GO" id="GO:0008270">
    <property type="term" value="F:zinc ion binding"/>
    <property type="evidence" value="ECO:0007669"/>
    <property type="project" value="InterPro"/>
</dbReference>
<dbReference type="PANTHER" id="PTHR43401">
    <property type="entry name" value="L-THREONINE 3-DEHYDROGENASE"/>
    <property type="match status" value="1"/>
</dbReference>
<dbReference type="AlphaFoldDB" id="A0AA35G919"/>
<accession>A0AA35G919</accession>
<dbReference type="InterPro" id="IPR050129">
    <property type="entry name" value="Zn_alcohol_dh"/>
</dbReference>
<keyword evidence="1 4" id="KW-0479">Metal-binding</keyword>
<dbReference type="RefSeq" id="WP_264843924.1">
    <property type="nucleotide sequence ID" value="NZ_AP025628.1"/>
</dbReference>
<dbReference type="InterPro" id="IPR011032">
    <property type="entry name" value="GroES-like_sf"/>
</dbReference>
<dbReference type="PROSITE" id="PS00059">
    <property type="entry name" value="ADH_ZINC"/>
    <property type="match status" value="1"/>
</dbReference>
<comment type="cofactor">
    <cofactor evidence="4">
        <name>Zn(2+)</name>
        <dbReference type="ChEBI" id="CHEBI:29105"/>
    </cofactor>
</comment>
<dbReference type="SUPFAM" id="SSF51735">
    <property type="entry name" value="NAD(P)-binding Rossmann-fold domains"/>
    <property type="match status" value="1"/>
</dbReference>
<evidence type="ECO:0000256" key="4">
    <source>
        <dbReference type="RuleBase" id="RU361277"/>
    </source>
</evidence>
<dbReference type="Gene3D" id="3.40.50.720">
    <property type="entry name" value="NAD(P)-binding Rossmann-like Domain"/>
    <property type="match status" value="1"/>
</dbReference>
<sequence>MLAVVKRGPGPGIGVEEVPDPEPGPGEVLVRVRAAAICGSDLHMWAGHSGYEWVQYPLIPGHEVTGVIVATGAGVPRERVGERIVVNPYVPCGRCSACLSGSPQLCDGGGSAMEKVPARSLQIGFRRPGGFAELVTVPATSAVPLPEGLGFREAAPLEAFAVAVHAVELCSVRPGDRVAVLGPGPIGLGVVLALAGMGLELLILAGLSSDAARLARGRDLGATHTAFVDEVDLAQYVAALTGGAGLDAVFDATGNPAAVGPAIRSLRRGGELVLVGISGRPAELPLNQIVRGEIVLRGSYGITPRSLQRAAAMVASGRAPLGRLVTHVLPLSEAASAFELAHSAQAGKVLLAPVPEEV</sequence>